<proteinExistence type="predicted"/>
<dbReference type="PANTHER" id="PTHR33127:SF5">
    <property type="entry name" value="TRANSMEMBRANE PROTEIN"/>
    <property type="match status" value="1"/>
</dbReference>
<dbReference type="Pfam" id="PF03478">
    <property type="entry name" value="Beta-prop_KIB1-4"/>
    <property type="match status" value="2"/>
</dbReference>
<accession>A0AAD4RVA0</accession>
<evidence type="ECO:0000313" key="2">
    <source>
        <dbReference type="EMBL" id="KAI3835221.1"/>
    </source>
</evidence>
<organism evidence="2 3">
    <name type="scientific">Papaver atlanticum</name>
    <dbReference type="NCBI Taxonomy" id="357466"/>
    <lineage>
        <taxon>Eukaryota</taxon>
        <taxon>Viridiplantae</taxon>
        <taxon>Streptophyta</taxon>
        <taxon>Embryophyta</taxon>
        <taxon>Tracheophyta</taxon>
        <taxon>Spermatophyta</taxon>
        <taxon>Magnoliopsida</taxon>
        <taxon>Ranunculales</taxon>
        <taxon>Papaveraceae</taxon>
        <taxon>Papaveroideae</taxon>
        <taxon>Papaver</taxon>
    </lineage>
</organism>
<gene>
    <name evidence="2" type="ORF">MKW98_020337</name>
</gene>
<reference evidence="2" key="1">
    <citation type="submission" date="2022-04" db="EMBL/GenBank/DDBJ databases">
        <title>A functionally conserved STORR gene fusion in Papaver species that diverged 16.8 million years ago.</title>
        <authorList>
            <person name="Catania T."/>
        </authorList>
    </citation>
    <scope>NUCLEOTIDE SEQUENCE</scope>
    <source>
        <strain evidence="2">S-188037</strain>
    </source>
</reference>
<protein>
    <recommendedName>
        <fullName evidence="1">KIB1-4 beta-propeller domain-containing protein</fullName>
    </recommendedName>
</protein>
<evidence type="ECO:0000313" key="3">
    <source>
        <dbReference type="Proteomes" id="UP001202328"/>
    </source>
</evidence>
<keyword evidence="3" id="KW-1185">Reference proteome</keyword>
<dbReference type="InterPro" id="IPR005174">
    <property type="entry name" value="KIB1-4_b-propeller"/>
</dbReference>
<comment type="caution">
    <text evidence="2">The sequence shown here is derived from an EMBL/GenBank/DDBJ whole genome shotgun (WGS) entry which is preliminary data.</text>
</comment>
<feature type="domain" description="KIB1-4 beta-propeller" evidence="1">
    <location>
        <begin position="217"/>
        <end position="447"/>
    </location>
</feature>
<evidence type="ECO:0000259" key="1">
    <source>
        <dbReference type="Pfam" id="PF03478"/>
    </source>
</evidence>
<dbReference type="PANTHER" id="PTHR33127">
    <property type="entry name" value="TRANSMEMBRANE PROTEIN"/>
    <property type="match status" value="1"/>
</dbReference>
<dbReference type="Proteomes" id="UP001202328">
    <property type="component" value="Unassembled WGS sequence"/>
</dbReference>
<sequence>MVCLNRRGYLNLVVSTNVSRMDFSKMSWEEVHTLGDTVLFLGQTTKCFYSAAELGLRKGCLYYTLPNYQTFYMFDVEDKCTTPILPCSNLPKPWYSPQWITMPLPTVSVAIEGTIIENVSSKVRQETYTIKAKATEQIICEDEPRPWGGINVDIVDRIASNLHPVDFLHFRAVCQANKLPIIKQISGAKRSTYLTPWLLFSTENATRYNFVDPMRNNEKYLMNLPELLAGAIIRCQKGGWLLMSKGRFTLFFYNPFTKEAINLPDIQFGYCFPGFTFSSLPTCSECVVFGITQLNVAQISIYKIRKGADSWSFQSYQNSNLEKYIPTYNKPVFHQGALFCVDFNGTLGVFNDGGWKVLERPRVHSSAGYVIFLVECETELLLVQVLGVSVTIDRLDSLNMVWQKVESLGEYMLFISFTSCLSAVAPKSCMENKVYFPRLLDERILYYSLDTGSYHSVGSTHSAEDCFDTKGWTNCTWIEPNWSWSTSQEVDWLNDYPL</sequence>
<dbReference type="AlphaFoldDB" id="A0AAD4RVA0"/>
<name>A0AAD4RVA0_9MAGN</name>
<dbReference type="EMBL" id="JAJJMB010017752">
    <property type="protein sequence ID" value="KAI3835221.1"/>
    <property type="molecule type" value="Genomic_DNA"/>
</dbReference>
<feature type="domain" description="KIB1-4 beta-propeller" evidence="1">
    <location>
        <begin position="13"/>
        <end position="67"/>
    </location>
</feature>